<feature type="active site" evidence="1">
    <location>
        <position position="284"/>
    </location>
</feature>
<dbReference type="PROSITE" id="PS51786">
    <property type="entry name" value="LON_PROTEOLYTIC"/>
    <property type="match status" value="1"/>
</dbReference>
<dbReference type="SMART" id="SM00228">
    <property type="entry name" value="PDZ"/>
    <property type="match status" value="1"/>
</dbReference>
<dbReference type="EC" id="3.4.21.53" evidence="1"/>
<dbReference type="Proteomes" id="UP001179600">
    <property type="component" value="Chromosome"/>
</dbReference>
<feature type="domain" description="Lon proteolytic" evidence="5">
    <location>
        <begin position="233"/>
        <end position="349"/>
    </location>
</feature>
<dbReference type="Pfam" id="PF05362">
    <property type="entry name" value="Lon_C"/>
    <property type="match status" value="1"/>
</dbReference>
<feature type="coiled-coil region" evidence="2">
    <location>
        <begin position="304"/>
        <end position="331"/>
    </location>
</feature>
<dbReference type="RefSeq" id="WP_248848768.1">
    <property type="nucleotide sequence ID" value="NZ_CP090216.1"/>
</dbReference>
<evidence type="ECO:0000313" key="7">
    <source>
        <dbReference type="Proteomes" id="UP001179600"/>
    </source>
</evidence>
<gene>
    <name evidence="6" type="ORF">PML95_09325</name>
</gene>
<dbReference type="GO" id="GO:0004176">
    <property type="term" value="F:ATP-dependent peptidase activity"/>
    <property type="evidence" value="ECO:0007669"/>
    <property type="project" value="UniProtKB-UniRule"/>
</dbReference>
<keyword evidence="3" id="KW-0812">Transmembrane</keyword>
<dbReference type="GO" id="GO:0006508">
    <property type="term" value="P:proteolysis"/>
    <property type="evidence" value="ECO:0007669"/>
    <property type="project" value="UniProtKB-KW"/>
</dbReference>
<keyword evidence="1 6" id="KW-0645">Protease</keyword>
<keyword evidence="2" id="KW-0175">Coiled coil</keyword>
<dbReference type="GO" id="GO:0005524">
    <property type="term" value="F:ATP binding"/>
    <property type="evidence" value="ECO:0007669"/>
    <property type="project" value="InterPro"/>
</dbReference>
<dbReference type="AlphaFoldDB" id="A0AAE9XIC6"/>
<evidence type="ECO:0000259" key="4">
    <source>
        <dbReference type="PROSITE" id="PS50106"/>
    </source>
</evidence>
<name>A0AAE9XIC6_9ENTE</name>
<dbReference type="InterPro" id="IPR036034">
    <property type="entry name" value="PDZ_sf"/>
</dbReference>
<dbReference type="PROSITE" id="PS50106">
    <property type="entry name" value="PDZ"/>
    <property type="match status" value="1"/>
</dbReference>
<protein>
    <recommendedName>
        <fullName evidence="1">endopeptidase La</fullName>
        <ecNumber evidence="1">3.4.21.53</ecNumber>
    </recommendedName>
</protein>
<dbReference type="GO" id="GO:0030163">
    <property type="term" value="P:protein catabolic process"/>
    <property type="evidence" value="ECO:0007669"/>
    <property type="project" value="InterPro"/>
</dbReference>
<dbReference type="SUPFAM" id="SSF50156">
    <property type="entry name" value="PDZ domain-like"/>
    <property type="match status" value="1"/>
</dbReference>
<feature type="transmembrane region" description="Helical" evidence="3">
    <location>
        <begin position="12"/>
        <end position="35"/>
    </location>
</feature>
<dbReference type="PANTHER" id="PTHR10046">
    <property type="entry name" value="ATP DEPENDENT LON PROTEASE FAMILY MEMBER"/>
    <property type="match status" value="1"/>
</dbReference>
<sequence length="349" mass="38481">MKTQRLSTQSKLFISLFVVAVLFVSSMLIPIPFYIEQPGSAQDVQNAISVDGQKNTAPGAYLMTTVSVQEATPATYLLAKVMPYRTLVSKKEYLGELTDEEDDALGNLEMLESEYLAKKVALNLAKIPYKETFTGINVMGILPESDFYNKLKIGDQILKVDGQNFNDLKELMAYLSERKEKDTVTLSIKRQQEEQEVSGTLVKMNESHQVGIGISLTEASQIELDRNIQFDLEDVGGPSAGLVFTLELYELLTKESFREGKKIAGTGTIASDGKVGMIGGVDKKVVAADRAGAEIFFVPSEDFSKEAKEKNPDLKNNAEIAQETAKELKTKMKIVPVANVKEALAYLKK</sequence>
<evidence type="ECO:0000256" key="2">
    <source>
        <dbReference type="SAM" id="Coils"/>
    </source>
</evidence>
<keyword evidence="1" id="KW-0720">Serine protease</keyword>
<feature type="active site" evidence="1">
    <location>
        <position position="239"/>
    </location>
</feature>
<feature type="domain" description="PDZ" evidence="4">
    <location>
        <begin position="107"/>
        <end position="192"/>
    </location>
</feature>
<comment type="similarity">
    <text evidence="1">Belongs to the peptidase S16 family.</text>
</comment>
<dbReference type="GeneID" id="72386015"/>
<keyword evidence="3" id="KW-0472">Membrane</keyword>
<dbReference type="GO" id="GO:0004252">
    <property type="term" value="F:serine-type endopeptidase activity"/>
    <property type="evidence" value="ECO:0007669"/>
    <property type="project" value="UniProtKB-UniRule"/>
</dbReference>
<organism evidence="6 7">
    <name type="scientific">Vagococcus lutrae</name>
    <dbReference type="NCBI Taxonomy" id="81947"/>
    <lineage>
        <taxon>Bacteria</taxon>
        <taxon>Bacillati</taxon>
        <taxon>Bacillota</taxon>
        <taxon>Bacilli</taxon>
        <taxon>Lactobacillales</taxon>
        <taxon>Enterococcaceae</taxon>
        <taxon>Vagococcus</taxon>
    </lineage>
</organism>
<dbReference type="EMBL" id="CP116507">
    <property type="protein sequence ID" value="WCG22575.1"/>
    <property type="molecule type" value="Genomic_DNA"/>
</dbReference>
<dbReference type="InterPro" id="IPR001478">
    <property type="entry name" value="PDZ"/>
</dbReference>
<dbReference type="InterPro" id="IPR027065">
    <property type="entry name" value="Lon_Prtase"/>
</dbReference>
<evidence type="ECO:0000256" key="1">
    <source>
        <dbReference type="PROSITE-ProRule" id="PRU01122"/>
    </source>
</evidence>
<evidence type="ECO:0000259" key="5">
    <source>
        <dbReference type="PROSITE" id="PS51786"/>
    </source>
</evidence>
<dbReference type="NCBIfam" id="NF041438">
    <property type="entry name" value="SepM_fam_S16"/>
    <property type="match status" value="1"/>
</dbReference>
<dbReference type="InterPro" id="IPR008269">
    <property type="entry name" value="Lon_proteolytic"/>
</dbReference>
<comment type="catalytic activity">
    <reaction evidence="1">
        <text>Hydrolysis of proteins in presence of ATP.</text>
        <dbReference type="EC" id="3.4.21.53"/>
    </reaction>
</comment>
<dbReference type="Gene3D" id="3.30.230.10">
    <property type="match status" value="1"/>
</dbReference>
<proteinExistence type="inferred from homology"/>
<dbReference type="Pfam" id="PF13180">
    <property type="entry name" value="PDZ_2"/>
    <property type="match status" value="1"/>
</dbReference>
<evidence type="ECO:0000256" key="3">
    <source>
        <dbReference type="SAM" id="Phobius"/>
    </source>
</evidence>
<keyword evidence="1 6" id="KW-0378">Hydrolase</keyword>
<dbReference type="InterPro" id="IPR014721">
    <property type="entry name" value="Ribsml_uS5_D2-typ_fold_subgr"/>
</dbReference>
<evidence type="ECO:0000313" key="6">
    <source>
        <dbReference type="EMBL" id="WCG22575.1"/>
    </source>
</evidence>
<dbReference type="SUPFAM" id="SSF54211">
    <property type="entry name" value="Ribosomal protein S5 domain 2-like"/>
    <property type="match status" value="1"/>
</dbReference>
<reference evidence="6" key="1">
    <citation type="submission" date="2023-01" db="EMBL/GenBank/DDBJ databases">
        <title>Oxazolidinone resistance genes in florfenicol resistant enterococci from beef cattle and veal calves at slaughter.</title>
        <authorList>
            <person name="Biggel M."/>
        </authorList>
    </citation>
    <scope>NUCLEOTIDE SEQUENCE</scope>
    <source>
        <strain evidence="6">K204-1</strain>
    </source>
</reference>
<keyword evidence="3" id="KW-1133">Transmembrane helix</keyword>
<dbReference type="InterPro" id="IPR020568">
    <property type="entry name" value="Ribosomal_Su5_D2-typ_SF"/>
</dbReference>
<accession>A0AAE9XIC6</accession>